<evidence type="ECO:0000256" key="1">
    <source>
        <dbReference type="SAM" id="MobiDB-lite"/>
    </source>
</evidence>
<evidence type="ECO:0000313" key="6">
    <source>
        <dbReference type="EMBL" id="MCW4450802.1"/>
    </source>
</evidence>
<dbReference type="Proteomes" id="UP001209107">
    <property type="component" value="Unassembled WGS sequence"/>
</dbReference>
<dbReference type="Pfam" id="PF19081">
    <property type="entry name" value="Ig_7"/>
    <property type="match status" value="1"/>
</dbReference>
<evidence type="ECO:0000259" key="5">
    <source>
        <dbReference type="Pfam" id="PF21722"/>
    </source>
</evidence>
<comment type="caution">
    <text evidence="6">The sequence shown here is derived from an EMBL/GenBank/DDBJ whole genome shotgun (WGS) entry which is preliminary data.</text>
</comment>
<evidence type="ECO:0000313" key="7">
    <source>
        <dbReference type="Proteomes" id="UP001209107"/>
    </source>
</evidence>
<evidence type="ECO:0000256" key="2">
    <source>
        <dbReference type="SAM" id="SignalP"/>
    </source>
</evidence>
<proteinExistence type="predicted"/>
<feature type="region of interest" description="Disordered" evidence="1">
    <location>
        <begin position="176"/>
        <end position="202"/>
    </location>
</feature>
<keyword evidence="7" id="KW-1185">Reference proteome</keyword>
<evidence type="ECO:0000259" key="3">
    <source>
        <dbReference type="Pfam" id="PF19081"/>
    </source>
</evidence>
<dbReference type="EMBL" id="JAPCHZ010000001">
    <property type="protein sequence ID" value="MCW4450802.1"/>
    <property type="molecule type" value="Genomic_DNA"/>
</dbReference>
<protein>
    <submittedName>
        <fullName evidence="6">GEVED domain-containing protein</fullName>
    </submittedName>
</protein>
<accession>A0ABT3JJ46</accession>
<evidence type="ECO:0000259" key="4">
    <source>
        <dbReference type="Pfam" id="PF20009"/>
    </source>
</evidence>
<keyword evidence="2" id="KW-0732">Signal</keyword>
<organism evidence="6 7">
    <name type="scientific">Kaistella yananensis</name>
    <dbReference type="NCBI Taxonomy" id="2989820"/>
    <lineage>
        <taxon>Bacteria</taxon>
        <taxon>Pseudomonadati</taxon>
        <taxon>Bacteroidota</taxon>
        <taxon>Flavobacteriia</taxon>
        <taxon>Flavobacteriales</taxon>
        <taxon>Weeksellaceae</taxon>
        <taxon>Chryseobacterium group</taxon>
        <taxon>Kaistella</taxon>
    </lineage>
</organism>
<reference evidence="6 7" key="1">
    <citation type="submission" date="2022-10" db="EMBL/GenBank/DDBJ databases">
        <title>Kaistella sp. BT-6-1-3.</title>
        <authorList>
            <person name="Ai J."/>
            <person name="Deng Z."/>
        </authorList>
    </citation>
    <scope>NUCLEOTIDE SEQUENCE [LARGE SCALE GENOMIC DNA]</scope>
    <source>
        <strain evidence="6 7">BT6-1-3</strain>
    </source>
</reference>
<feature type="chain" id="PRO_5046703702" evidence="2">
    <location>
        <begin position="27"/>
        <end position="1514"/>
    </location>
</feature>
<feature type="domain" description="Ig-like" evidence="3">
    <location>
        <begin position="575"/>
        <end position="655"/>
    </location>
</feature>
<dbReference type="InterPro" id="IPR049304">
    <property type="entry name" value="Gly_rich_dom"/>
</dbReference>
<dbReference type="InterPro" id="IPR045474">
    <property type="entry name" value="GEVED"/>
</dbReference>
<dbReference type="Pfam" id="PF21722">
    <property type="entry name" value="Gly_rich_2"/>
    <property type="match status" value="1"/>
</dbReference>
<feature type="signal peptide" evidence="2">
    <location>
        <begin position="1"/>
        <end position="26"/>
    </location>
</feature>
<name>A0ABT3JJ46_9FLAO</name>
<gene>
    <name evidence="6" type="ORF">OK344_01100</name>
</gene>
<dbReference type="RefSeq" id="WP_265143051.1">
    <property type="nucleotide sequence ID" value="NZ_JAPCHZ010000001.1"/>
</dbReference>
<feature type="domain" description="GEVED" evidence="4">
    <location>
        <begin position="485"/>
        <end position="561"/>
    </location>
</feature>
<dbReference type="InterPro" id="IPR044023">
    <property type="entry name" value="Ig_7"/>
</dbReference>
<sequence length="1514" mass="159532">MEKKFTQLIYHGFITCLFFLATTLQAQVTQVFTYTGNTQTFTVPAGVTSLQIKAWGAGGGGSNAFNEGGSGGSGAFVTTSLTVIPGQVYTIQVGGGGRSGEDIKAGGYAGGGTGGRQSGSGGGYSAIFFGNTIGSNVRIVAGGGGGGAYESKSTYGGAGDGADAANMSSTITGGKTAGASGRYNNDPRGATAGTPYQGGKGSTTYSIGPWEVAYDNGGGGGGGGVRGGGGGVGSNGWFSYDSTGGGGGSSYTHPTLATSVLLTAGNTGSTGGWVSAPGNTDSGYIAGVGRGGANRNSGGNGLIVITYTEGECTDNPTGGSAVLTPNTGTVGSLFTANVTGGTIGALGLTYEWEMSVGSATGPWTAIPGATTASVQLTAPNEPPGTKIYYRRKITCVNSGSSRNSNAAEYTIYSPSYCDPASFINNDYYIKGVRFLGTLNDVQNLNNGYSNNPKGYQDWTGLGTYASQEQGGAINLAVENSRESVMAAWVDWNNNGNFEAGEQIYNTAGSGVGSTIIGFSVPAAQAIGYYRIRIRVSANPISNNPTTNCQDFTNGETEDYLFQVLKACDAKVTSFAVSEVCGPAKLPITINTVNATSVKIYTAENANNPIASVNVTNNSATYTTALISETTVYYVAAANGTCEARNRVKIIAKVNPLPNIDFDNTVREFCGDASGTQTLQFAALGDKETVELVNENFNTNLGVFTATQAGQNIAAAAWIHRTSNFIPGSPSVIQPAIASGISGDGFAASVTDVGPGTNRTNHLTTTASFNTTGFLNLHLDYNIYTFFEGIKPDVEKVNVEVSQDNGVNWVVLKTYSPTSTGNVGLPNKFMEETLDLNAFINVAALKVRFSIYAFATSGQWSGDIGAVDKVRLYGEKPLTAAFSWSVVGGDAILYNDDCVTPYNGATNSICVKPSSALLETKPSWTIEAEASLSNGCSATGSVNIINNNRTWNNTARTNWNQNYWTPSGIPDQDKCVLIKTPIGITNTTNALAKNIRIETTAGATGKLTVNGSLTVTDGITNTGLAENFIVKSDANLLQINENPNLNTTPISVRRLFTWSGSTDATRREYNFLSSPVYNQNMKEIYGGVASHVPYVTKLNESTNLFVNATLADYTKQAKGFAVREPKTSFTGVPTQGIEANEAEYKGVPNNGTISINLDWTSAGRGYNVVGNPYPSNIDIVKLYANSVTNLDTPEIDANFRFWDNTVNATYVQMGGAYQGYSYAIFNAISQTSTAAPGLDPNPGGGNTTLKAPGKIIKVNQAFMIRALQGGASMKFNNTMRETTQTGSVFYGKESPHDRYRLQLSTAAHFVVQNAVTYFPQGNNAFGPEDARIPNSTASDALFTYAGDAKVVINGRSMFDSSDVIPLGTRHFTAGTYRIQAVDLEGVFANGQSIYLKDKALNIFTDLTQGDYTFTSESGEFTNRFEIVYRPGVVLATDTKELAKVEVYRDAADFVIRSSDKAISYLELYDASGRLIFTLKGSAKELRFAADRLADGMYVLKTNLKDGEVMTAKIRK</sequence>
<feature type="domain" description="Glycine-rich" evidence="5">
    <location>
        <begin position="37"/>
        <end position="249"/>
    </location>
</feature>
<dbReference type="Pfam" id="PF20009">
    <property type="entry name" value="GEVED"/>
    <property type="match status" value="1"/>
</dbReference>